<dbReference type="AlphaFoldDB" id="A0A6C0E383"/>
<dbReference type="EMBL" id="MN739697">
    <property type="protein sequence ID" value="QHT21865.1"/>
    <property type="molecule type" value="Genomic_DNA"/>
</dbReference>
<organism evidence="1">
    <name type="scientific">viral metagenome</name>
    <dbReference type="NCBI Taxonomy" id="1070528"/>
    <lineage>
        <taxon>unclassified sequences</taxon>
        <taxon>metagenomes</taxon>
        <taxon>organismal metagenomes</taxon>
    </lineage>
</organism>
<protein>
    <submittedName>
        <fullName evidence="1">Uncharacterized protein</fullName>
    </submittedName>
</protein>
<sequence length="819" mass="97965">MYYRNKEDHQRIKNCLDSLYKSKEGALEIRKCRFVVDMEDDSDILKNTKATTKTVEDILSRYKLYEYQQPILQPLLVVSDDNVGIMSSLIAYITNYIKKLLYSMREIIINAHHPYKKDLNYSYSDIYEHFKNIYNKIDKIIINYNDFHLYCAYIEILYFCYEKMPHKCLKCMISEQIKRMYCPLEDRIFIPQIETNFTFYTKIFTTLYNDILENSPTSIKFTDYVSFMPTKLYDKYKTEFVRKLDDNITYNNDGTIKKQPINTLHGILNPTITKEKQITLEQYCETILKGEFVKHYENFKKQHKTPTLTKFVRDSIIDNLSNQTDLNEIKNTYIDIFDWHICEYRRIKDDVNIDYRWKLIYQNFILNNHNALYNIKLDNVVEITDEYLNLSNVDRETRYKYNANYMTISNKFIYGINSYIQEYFLTPTKKLIQLYLIHIFDIKIELKPENYSAINKILIAKDEYKLYYCIVYLFILCNYDIEITITQITTNLQQINETKKKLYRDILTKISIINIEEYKLLILQEEKLTIEQIIHHIKIIFYIDKFLNISTAKYLPKDKLYDVKPWCYGRTKIIKDKHHFMDFPFYRTAWEVRYLDEKLTFYDMINQSTNFCMGHNTDTLISGVLILNDNKKLPTQYYHIEKEYGLAQGFELIGILLINLIEDTFNVQYIILVLFDLSSTTDTILLLSHRGGEYKTGSITEKFSTTTKELYTITQIYGALTFQSKIMPNIIVFVPAPNNKLIESMLRKKNKQGKLLEPNQPSLYYDWITEMNEVKIWQNFPRNNLDLDMKYCITKQDESTEPYIPNPLITKICTQQIYV</sequence>
<accession>A0A6C0E383</accession>
<name>A0A6C0E383_9ZZZZ</name>
<reference evidence="1" key="1">
    <citation type="journal article" date="2020" name="Nature">
        <title>Giant virus diversity and host interactions through global metagenomics.</title>
        <authorList>
            <person name="Schulz F."/>
            <person name="Roux S."/>
            <person name="Paez-Espino D."/>
            <person name="Jungbluth S."/>
            <person name="Walsh D.A."/>
            <person name="Denef V.J."/>
            <person name="McMahon K.D."/>
            <person name="Konstantinidis K.T."/>
            <person name="Eloe-Fadrosh E.A."/>
            <person name="Kyrpides N.C."/>
            <person name="Woyke T."/>
        </authorList>
    </citation>
    <scope>NUCLEOTIDE SEQUENCE</scope>
    <source>
        <strain evidence="1">GVMAG-M-3300023179-103</strain>
    </source>
</reference>
<proteinExistence type="predicted"/>
<evidence type="ECO:0000313" key="1">
    <source>
        <dbReference type="EMBL" id="QHT21865.1"/>
    </source>
</evidence>